<name>A0ABS2GQM2_9FIRM</name>
<accession>A0ABS2GQM2</accession>
<keyword evidence="5" id="KW-1185">Reference proteome</keyword>
<feature type="coiled-coil region" evidence="1">
    <location>
        <begin position="22"/>
        <end position="58"/>
    </location>
</feature>
<sequence>MLRRGLCLLLTAALCLTTGCVADRAAMQAEAEQALLAQQEEALRQEEAERRARQEERRRQAGEVLHAEMEEICRKYQVVGMSLAVFDEEGVFYRQSYGYADVEAGIPAGEDTIYRAASVSKCVTALLALDLASEGKIDPEAPLPRLGRCEVVSRYPDAPITLRHLLTHTAGLADSETYREAVAEKVLPPLGEVLESCYTGAKPGTQYCYTNFGLGLVSGVMEAVTGERFLDYTREQVFEPMGMDAAYSYSQLTHPERVANIYQNGECTVRMVEWTGMSAKYTVLPLGELYALGHGDLFITAEDLARLGAIMAGCPGEGEAVALSEEYRLAMQTPQYERELAEGSYPNELCRGLGTQITDHLLPDRRMVGHQGNAYGSICGLFYDPETRTGFALLTNGALGQRNAAGVFRLNEDTAQAVYAAFFGLEREEPDCDPPALEAAC</sequence>
<keyword evidence="1" id="KW-0175">Coiled coil</keyword>
<feature type="domain" description="Beta-lactamase-related" evidence="3">
    <location>
        <begin position="70"/>
        <end position="408"/>
    </location>
</feature>
<evidence type="ECO:0000256" key="1">
    <source>
        <dbReference type="SAM" id="Coils"/>
    </source>
</evidence>
<dbReference type="Pfam" id="PF00144">
    <property type="entry name" value="Beta-lactamase"/>
    <property type="match status" value="1"/>
</dbReference>
<protein>
    <submittedName>
        <fullName evidence="4">Beta-lactamase family protein</fullName>
    </submittedName>
</protein>
<feature type="signal peptide" evidence="2">
    <location>
        <begin position="1"/>
        <end position="22"/>
    </location>
</feature>
<dbReference type="PROSITE" id="PS51257">
    <property type="entry name" value="PROKAR_LIPOPROTEIN"/>
    <property type="match status" value="1"/>
</dbReference>
<evidence type="ECO:0000313" key="4">
    <source>
        <dbReference type="EMBL" id="MBM6923795.1"/>
    </source>
</evidence>
<dbReference type="InterPro" id="IPR050491">
    <property type="entry name" value="AmpC-like"/>
</dbReference>
<dbReference type="Gene3D" id="3.40.710.10">
    <property type="entry name" value="DD-peptidase/beta-lactamase superfamily"/>
    <property type="match status" value="1"/>
</dbReference>
<proteinExistence type="predicted"/>
<dbReference type="RefSeq" id="WP_191392053.1">
    <property type="nucleotide sequence ID" value="NZ_JACSNR010000008.1"/>
</dbReference>
<reference evidence="4 5" key="1">
    <citation type="journal article" date="2021" name="Sci. Rep.">
        <title>The distribution of antibiotic resistance genes in chicken gut microbiota commensals.</title>
        <authorList>
            <person name="Juricova H."/>
            <person name="Matiasovicova J."/>
            <person name="Kubasova T."/>
            <person name="Cejkova D."/>
            <person name="Rychlik I."/>
        </authorList>
    </citation>
    <scope>NUCLEOTIDE SEQUENCE [LARGE SCALE GENOMIC DNA]</scope>
    <source>
        <strain evidence="4 5">An564</strain>
    </source>
</reference>
<dbReference type="EMBL" id="JACSNR010000008">
    <property type="protein sequence ID" value="MBM6923795.1"/>
    <property type="molecule type" value="Genomic_DNA"/>
</dbReference>
<dbReference type="PANTHER" id="PTHR46825:SF9">
    <property type="entry name" value="BETA-LACTAMASE-RELATED DOMAIN-CONTAINING PROTEIN"/>
    <property type="match status" value="1"/>
</dbReference>
<evidence type="ECO:0000259" key="3">
    <source>
        <dbReference type="Pfam" id="PF00144"/>
    </source>
</evidence>
<gene>
    <name evidence="4" type="ORF">H9X81_08860</name>
</gene>
<dbReference type="PANTHER" id="PTHR46825">
    <property type="entry name" value="D-ALANYL-D-ALANINE-CARBOXYPEPTIDASE/ENDOPEPTIDASE AMPH"/>
    <property type="match status" value="1"/>
</dbReference>
<evidence type="ECO:0000313" key="5">
    <source>
        <dbReference type="Proteomes" id="UP000724149"/>
    </source>
</evidence>
<dbReference type="SUPFAM" id="SSF56601">
    <property type="entry name" value="beta-lactamase/transpeptidase-like"/>
    <property type="match status" value="1"/>
</dbReference>
<feature type="chain" id="PRO_5045558495" evidence="2">
    <location>
        <begin position="23"/>
        <end position="441"/>
    </location>
</feature>
<comment type="caution">
    <text evidence="4">The sequence shown here is derived from an EMBL/GenBank/DDBJ whole genome shotgun (WGS) entry which is preliminary data.</text>
</comment>
<keyword evidence="2" id="KW-0732">Signal</keyword>
<dbReference type="InterPro" id="IPR012338">
    <property type="entry name" value="Beta-lactam/transpept-like"/>
</dbReference>
<dbReference type="InterPro" id="IPR001466">
    <property type="entry name" value="Beta-lactam-related"/>
</dbReference>
<dbReference type="Proteomes" id="UP000724149">
    <property type="component" value="Unassembled WGS sequence"/>
</dbReference>
<evidence type="ECO:0000256" key="2">
    <source>
        <dbReference type="SAM" id="SignalP"/>
    </source>
</evidence>
<organism evidence="4 5">
    <name type="scientific">Hydrogenoanaerobacterium saccharovorans</name>
    <dbReference type="NCBI Taxonomy" id="474960"/>
    <lineage>
        <taxon>Bacteria</taxon>
        <taxon>Bacillati</taxon>
        <taxon>Bacillota</taxon>
        <taxon>Clostridia</taxon>
        <taxon>Eubacteriales</taxon>
        <taxon>Oscillospiraceae</taxon>
        <taxon>Hydrogenoanaerobacterium</taxon>
    </lineage>
</organism>